<proteinExistence type="predicted"/>
<sequence length="124" mass="13563">MELHISMIPSPEDPPCRSDGYQSELRDLGLTLKADGLELREVGTRSVRPDCLPSLSGEWRIQLGATLGTILGAPVGSWLQARRGRTVRLTIGKMEADVQTADQLESVIKIAKFYQDVAENDANA</sequence>
<evidence type="ECO:0000313" key="1">
    <source>
        <dbReference type="EMBL" id="NYF80578.1"/>
    </source>
</evidence>
<evidence type="ECO:0000313" key="2">
    <source>
        <dbReference type="Proteomes" id="UP000589520"/>
    </source>
</evidence>
<dbReference type="EMBL" id="JACCCW010000002">
    <property type="protein sequence ID" value="NYF80578.1"/>
    <property type="molecule type" value="Genomic_DNA"/>
</dbReference>
<comment type="caution">
    <text evidence="1">The sequence shown here is derived from an EMBL/GenBank/DDBJ whole genome shotgun (WGS) entry which is preliminary data.</text>
</comment>
<reference evidence="1 2" key="1">
    <citation type="submission" date="2020-07" db="EMBL/GenBank/DDBJ databases">
        <title>Genomic Encyclopedia of Type Strains, Phase IV (KMG-V): Genome sequencing to study the core and pangenomes of soil and plant-associated prokaryotes.</title>
        <authorList>
            <person name="Whitman W."/>
        </authorList>
    </citation>
    <scope>NUCLEOTIDE SEQUENCE [LARGE SCALE GENOMIC DNA]</scope>
    <source>
        <strain evidence="1 2">X4EP2</strain>
    </source>
</reference>
<name>A0A7Y9TU45_9BACT</name>
<gene>
    <name evidence="1" type="ORF">HDF17_002898</name>
</gene>
<organism evidence="1 2">
    <name type="scientific">Granulicella arctica</name>
    <dbReference type="NCBI Taxonomy" id="940613"/>
    <lineage>
        <taxon>Bacteria</taxon>
        <taxon>Pseudomonadati</taxon>
        <taxon>Acidobacteriota</taxon>
        <taxon>Terriglobia</taxon>
        <taxon>Terriglobales</taxon>
        <taxon>Acidobacteriaceae</taxon>
        <taxon>Granulicella</taxon>
    </lineage>
</organism>
<accession>A0A7Y9TU45</accession>
<dbReference type="Proteomes" id="UP000589520">
    <property type="component" value="Unassembled WGS sequence"/>
</dbReference>
<keyword evidence="2" id="KW-1185">Reference proteome</keyword>
<protein>
    <submittedName>
        <fullName evidence="1">Uncharacterized protein</fullName>
    </submittedName>
</protein>
<dbReference type="RefSeq" id="WP_179492072.1">
    <property type="nucleotide sequence ID" value="NZ_JACCCW010000002.1"/>
</dbReference>
<dbReference type="AlphaFoldDB" id="A0A7Y9TU45"/>